<keyword evidence="3" id="KW-1185">Reference proteome</keyword>
<feature type="region of interest" description="Disordered" evidence="1">
    <location>
        <begin position="195"/>
        <end position="390"/>
    </location>
</feature>
<feature type="compositionally biased region" description="Low complexity" evidence="1">
    <location>
        <begin position="380"/>
        <end position="390"/>
    </location>
</feature>
<feature type="compositionally biased region" description="Pro residues" evidence="1">
    <location>
        <begin position="353"/>
        <end position="379"/>
    </location>
</feature>
<dbReference type="Proteomes" id="UP000092666">
    <property type="component" value="Unassembled WGS sequence"/>
</dbReference>
<feature type="compositionally biased region" description="Low complexity" evidence="1">
    <location>
        <begin position="289"/>
        <end position="300"/>
    </location>
</feature>
<accession>A0A1B9GUG2</accession>
<protein>
    <submittedName>
        <fullName evidence="2">Uncharacterized protein</fullName>
    </submittedName>
</protein>
<dbReference type="AlphaFoldDB" id="A0A1B9GUG2"/>
<reference evidence="3" key="2">
    <citation type="submission" date="2013-12" db="EMBL/GenBank/DDBJ databases">
        <title>Evolution of pathogenesis and genome organization in the Tremellales.</title>
        <authorList>
            <person name="Cuomo C."/>
            <person name="Litvintseva A."/>
            <person name="Heitman J."/>
            <person name="Chen Y."/>
            <person name="Sun S."/>
            <person name="Springer D."/>
            <person name="Dromer F."/>
            <person name="Young S."/>
            <person name="Zeng Q."/>
            <person name="Chapman S."/>
            <person name="Gujja S."/>
            <person name="Saif S."/>
            <person name="Birren B."/>
        </authorList>
    </citation>
    <scope>NUCLEOTIDE SEQUENCE [LARGE SCALE GENOMIC DNA]</scope>
    <source>
        <strain evidence="3">BCC8398</strain>
    </source>
</reference>
<feature type="compositionally biased region" description="Polar residues" evidence="1">
    <location>
        <begin position="65"/>
        <end position="79"/>
    </location>
</feature>
<dbReference type="EMBL" id="KV700125">
    <property type="protein sequence ID" value="OCF34495.1"/>
    <property type="molecule type" value="Genomic_DNA"/>
</dbReference>
<evidence type="ECO:0000256" key="1">
    <source>
        <dbReference type="SAM" id="MobiDB-lite"/>
    </source>
</evidence>
<name>A0A1B9GUG2_9TREE</name>
<evidence type="ECO:0000313" key="2">
    <source>
        <dbReference type="EMBL" id="OCF34495.1"/>
    </source>
</evidence>
<reference evidence="2 3" key="1">
    <citation type="submission" date="2013-07" db="EMBL/GenBank/DDBJ databases">
        <title>The Genome Sequence of Cryptococcus heveanensis BCC8398.</title>
        <authorList>
            <consortium name="The Broad Institute Genome Sequencing Platform"/>
            <person name="Cuomo C."/>
            <person name="Litvintseva A."/>
            <person name="Chen Y."/>
            <person name="Heitman J."/>
            <person name="Sun S."/>
            <person name="Springer D."/>
            <person name="Dromer F."/>
            <person name="Young S.K."/>
            <person name="Zeng Q."/>
            <person name="Gargeya S."/>
            <person name="Fitzgerald M."/>
            <person name="Abouelleil A."/>
            <person name="Alvarado L."/>
            <person name="Berlin A.M."/>
            <person name="Chapman S.B."/>
            <person name="Dewar J."/>
            <person name="Goldberg J."/>
            <person name="Griggs A."/>
            <person name="Gujja S."/>
            <person name="Hansen M."/>
            <person name="Howarth C."/>
            <person name="Imamovic A."/>
            <person name="Larimer J."/>
            <person name="McCowan C."/>
            <person name="Murphy C."/>
            <person name="Pearson M."/>
            <person name="Priest M."/>
            <person name="Roberts A."/>
            <person name="Saif S."/>
            <person name="Shea T."/>
            <person name="Sykes S."/>
            <person name="Wortman J."/>
            <person name="Nusbaum C."/>
            <person name="Birren B."/>
        </authorList>
    </citation>
    <scope>NUCLEOTIDE SEQUENCE [LARGE SCALE GENOMIC DNA]</scope>
    <source>
        <strain evidence="2 3">BCC8398</strain>
    </source>
</reference>
<sequence>MTSLSTLIEEDKTEIFEVIDCTLSSLPQSLPPKPLEVWNAGSRGLKRSASVLDIPVDRFLLLPGQSKQHQPNPSRTISARQPAESRRVYKNELSSFPLSEGDWAFARSVDVELSELQKAKKARERTERGRELSRFWTQVRGGKVWDGSKGDWVTANSVDGARDGSNEDEGIGTADDDVEIKMMPTIIDVDQLSFTKGDNDYDETVSEGEEKEEGEEWEDDDIITDEASPYIELTQPTGEQTPPAASRIVDVNPNSPITPPASLILTPASSVAPSHVSDNDASAARVYEPTSPSLDSSSRPLLPPLCGRQQENNQLPTPSPSPVKRPSAPIVQDPADETTVKGQSHARGHVSPSPSPSLSPPPSLSPSRSPPLSTPPSLSPSPSLSHIAMR</sequence>
<feature type="region of interest" description="Disordered" evidence="1">
    <location>
        <begin position="64"/>
        <end position="84"/>
    </location>
</feature>
<organism evidence="2 3">
    <name type="scientific">Kwoniella heveanensis BCC8398</name>
    <dbReference type="NCBI Taxonomy" id="1296120"/>
    <lineage>
        <taxon>Eukaryota</taxon>
        <taxon>Fungi</taxon>
        <taxon>Dikarya</taxon>
        <taxon>Basidiomycota</taxon>
        <taxon>Agaricomycotina</taxon>
        <taxon>Tremellomycetes</taxon>
        <taxon>Tremellales</taxon>
        <taxon>Cryptococcaceae</taxon>
        <taxon>Kwoniella</taxon>
    </lineage>
</organism>
<evidence type="ECO:0000313" key="3">
    <source>
        <dbReference type="Proteomes" id="UP000092666"/>
    </source>
</evidence>
<gene>
    <name evidence="2" type="ORF">I316_04010</name>
</gene>
<feature type="compositionally biased region" description="Acidic residues" evidence="1">
    <location>
        <begin position="200"/>
        <end position="224"/>
    </location>
</feature>
<proteinExistence type="predicted"/>